<keyword evidence="1" id="KW-0489">Methyltransferase</keyword>
<accession>A0AAN1GSI0</accession>
<dbReference type="InterPro" id="IPR029063">
    <property type="entry name" value="SAM-dependent_MTases_sf"/>
</dbReference>
<keyword evidence="2" id="KW-0808">Transferase</keyword>
<dbReference type="AlphaFoldDB" id="A0AAN1GSI0"/>
<dbReference type="Pfam" id="PF02636">
    <property type="entry name" value="Methyltransf_28"/>
    <property type="match status" value="1"/>
</dbReference>
<dbReference type="InterPro" id="IPR038375">
    <property type="entry name" value="NDUFAF7_sf"/>
</dbReference>
<reference evidence="3 4" key="1">
    <citation type="journal article" date="2017" name="Front. Microbiol.">
        <title>Phaeobacter piscinae sp. nov., a species of the Roseobacter group and potential aquaculture probiont.</title>
        <authorList>
            <person name="Sonnenschein E.C."/>
            <person name="Phippen C.B.W."/>
            <person name="Nielsen K.F."/>
            <person name="Mateiu R.V."/>
            <person name="Melchiorsen J."/>
            <person name="Gram L."/>
            <person name="Overmann J."/>
            <person name="Freese H.M."/>
        </authorList>
    </citation>
    <scope>NUCLEOTIDE SEQUENCE [LARGE SCALE GENOMIC DNA]</scope>
    <source>
        <strain evidence="3 4">P13</strain>
    </source>
</reference>
<name>A0AAN1GSI0_9RHOB</name>
<dbReference type="GO" id="GO:0035243">
    <property type="term" value="F:protein-arginine omega-N symmetric methyltransferase activity"/>
    <property type="evidence" value="ECO:0007669"/>
    <property type="project" value="TreeGrafter"/>
</dbReference>
<proteinExistence type="predicted"/>
<dbReference type="SUPFAM" id="SSF53335">
    <property type="entry name" value="S-adenosyl-L-methionine-dependent methyltransferases"/>
    <property type="match status" value="1"/>
</dbReference>
<evidence type="ECO:0000256" key="1">
    <source>
        <dbReference type="ARBA" id="ARBA00022603"/>
    </source>
</evidence>
<gene>
    <name evidence="3" type="ORF">PhaeoP13_02231</name>
</gene>
<dbReference type="GO" id="GO:0032259">
    <property type="term" value="P:methylation"/>
    <property type="evidence" value="ECO:0007669"/>
    <property type="project" value="UniProtKB-KW"/>
</dbReference>
<dbReference type="InterPro" id="IPR003788">
    <property type="entry name" value="NDUFAF7"/>
</dbReference>
<protein>
    <submittedName>
        <fullName evidence="3">Uncharacterized protein</fullName>
    </submittedName>
</protein>
<organism evidence="3 4">
    <name type="scientific">Phaeobacter piscinae</name>
    <dbReference type="NCBI Taxonomy" id="1580596"/>
    <lineage>
        <taxon>Bacteria</taxon>
        <taxon>Pseudomonadati</taxon>
        <taxon>Pseudomonadota</taxon>
        <taxon>Alphaproteobacteria</taxon>
        <taxon>Rhodobacterales</taxon>
        <taxon>Roseobacteraceae</taxon>
        <taxon>Phaeobacter</taxon>
    </lineage>
</organism>
<evidence type="ECO:0000313" key="4">
    <source>
        <dbReference type="Proteomes" id="UP000218606"/>
    </source>
</evidence>
<dbReference type="Proteomes" id="UP000218606">
    <property type="component" value="Chromosome"/>
</dbReference>
<dbReference type="EMBL" id="CP010767">
    <property type="protein sequence ID" value="ATG44154.1"/>
    <property type="molecule type" value="Genomic_DNA"/>
</dbReference>
<evidence type="ECO:0000313" key="3">
    <source>
        <dbReference type="EMBL" id="ATG44154.1"/>
    </source>
</evidence>
<sequence length="355" mass="38440">MSLSDHIATRIRAEGPISVADYMAEALLHPTYGYYTTRDPLGRAGDFITAPEISQMFGELIGLALAQCWLDQGSPNPFILAELGPGRGTLMADLLRATKQVPGFHDAMQIALLEASPTLRARQAETLSDYAPLWHDTITALPEQPLFLIANEFFDALPVRQFLRDGDGWREKSVGLQDGMLSFGLGAVTQQPALAHRIEDTRDDDLVELCEAAQPMVQTIAARISHHGGAALIVDYGDWRSLGDTLQALRAHAPSDPLTDPGSADLTTHVDFEALALTAKATGCSHSRLTPQGVFLERLGITERAQTLAARLEGNALQSLIAAHRRLTHPEEMGNLFKVLGIFPMQASPPPGLNA</sequence>
<dbReference type="PANTHER" id="PTHR12049">
    <property type="entry name" value="PROTEIN ARGININE METHYLTRANSFERASE NDUFAF7, MITOCHONDRIAL"/>
    <property type="match status" value="1"/>
</dbReference>
<evidence type="ECO:0000256" key="2">
    <source>
        <dbReference type="ARBA" id="ARBA00022679"/>
    </source>
</evidence>
<dbReference type="RefSeq" id="WP_096871916.1">
    <property type="nucleotide sequence ID" value="NZ_CP010715.1"/>
</dbReference>
<dbReference type="PANTHER" id="PTHR12049:SF7">
    <property type="entry name" value="PROTEIN ARGININE METHYLTRANSFERASE NDUFAF7, MITOCHONDRIAL"/>
    <property type="match status" value="1"/>
</dbReference>
<dbReference type="Gene3D" id="3.40.50.12710">
    <property type="match status" value="1"/>
</dbReference>